<keyword evidence="8" id="KW-0784">Thiamine biosynthesis</keyword>
<evidence type="ECO:0000256" key="8">
    <source>
        <dbReference type="ARBA" id="ARBA00022977"/>
    </source>
</evidence>
<evidence type="ECO:0000256" key="10">
    <source>
        <dbReference type="ARBA" id="ARBA00033171"/>
    </source>
</evidence>
<comment type="subunit">
    <text evidence="4">Homodimer.</text>
</comment>
<proteinExistence type="inferred from homology"/>
<keyword evidence="14" id="KW-1185">Reference proteome</keyword>
<dbReference type="Proteomes" id="UP000431401">
    <property type="component" value="Unassembled WGS sequence"/>
</dbReference>
<evidence type="ECO:0000256" key="7">
    <source>
        <dbReference type="ARBA" id="ARBA00022898"/>
    </source>
</evidence>
<comment type="catalytic activity">
    <reaction evidence="11">
        <text>N(6)-(pyridoxal phosphate)-L-lysyl-[4-amino-5-hydroxymethyl-2-methylpyrimidine phosphate synthase] + L-histidyl-[4-amino-5-hydroxymethyl-2-methylpyrimidine phosphate synthase] + 2 Fe(3+) + 4 H2O = L-lysyl-[4-amino-5-hydroxymethyl-2-methylpyrimidine phosphate synthase] + (2S)-2-amino-5-hydroxy-4-oxopentanoyl-[4-amino-5-hydroxymethyl-2-methylpyrimidine phosphate synthase] + 4-amino-2-methyl-5-(phosphooxymethyl)pyrimidine + 3-oxopropanoate + 2 Fe(2+) + 2 H(+)</text>
        <dbReference type="Rhea" id="RHEA:65756"/>
        <dbReference type="Rhea" id="RHEA-COMP:16892"/>
        <dbReference type="Rhea" id="RHEA-COMP:16893"/>
        <dbReference type="Rhea" id="RHEA-COMP:16894"/>
        <dbReference type="Rhea" id="RHEA-COMP:16895"/>
        <dbReference type="ChEBI" id="CHEBI:15377"/>
        <dbReference type="ChEBI" id="CHEBI:15378"/>
        <dbReference type="ChEBI" id="CHEBI:29033"/>
        <dbReference type="ChEBI" id="CHEBI:29034"/>
        <dbReference type="ChEBI" id="CHEBI:29969"/>
        <dbReference type="ChEBI" id="CHEBI:29979"/>
        <dbReference type="ChEBI" id="CHEBI:33190"/>
        <dbReference type="ChEBI" id="CHEBI:58354"/>
        <dbReference type="ChEBI" id="CHEBI:143915"/>
        <dbReference type="ChEBI" id="CHEBI:157692"/>
    </reaction>
    <physiologicalReaction direction="left-to-right" evidence="11">
        <dbReference type="Rhea" id="RHEA:65757"/>
    </physiologicalReaction>
</comment>
<dbReference type="InterPro" id="IPR015168">
    <property type="entry name" value="SsuA/THI5"/>
</dbReference>
<evidence type="ECO:0000259" key="12">
    <source>
        <dbReference type="Pfam" id="PF09084"/>
    </source>
</evidence>
<name>A0A7K0E1R8_9NOCA</name>
<comment type="similarity">
    <text evidence="3">Belongs to the NMT1/THI5 family.</text>
</comment>
<dbReference type="EMBL" id="WEGI01000027">
    <property type="protein sequence ID" value="MQY31955.1"/>
    <property type="molecule type" value="Genomic_DNA"/>
</dbReference>
<comment type="pathway">
    <text evidence="2">Cofactor biosynthesis; thiamine diphosphate biosynthesis.</text>
</comment>
<dbReference type="Pfam" id="PF09084">
    <property type="entry name" value="NMT1"/>
    <property type="match status" value="1"/>
</dbReference>
<dbReference type="RefSeq" id="WP_153349163.1">
    <property type="nucleotide sequence ID" value="NZ_WEGI01000027.1"/>
</dbReference>
<dbReference type="PANTHER" id="PTHR31528">
    <property type="entry name" value="4-AMINO-5-HYDROXYMETHYL-2-METHYLPYRIMIDINE PHOSPHATE SYNTHASE THI11-RELATED"/>
    <property type="match status" value="1"/>
</dbReference>
<evidence type="ECO:0000256" key="6">
    <source>
        <dbReference type="ARBA" id="ARBA00022723"/>
    </source>
</evidence>
<keyword evidence="6" id="KW-0479">Metal-binding</keyword>
<evidence type="ECO:0000256" key="4">
    <source>
        <dbReference type="ARBA" id="ARBA00011738"/>
    </source>
</evidence>
<dbReference type="Gene3D" id="3.40.190.10">
    <property type="entry name" value="Periplasmic binding protein-like II"/>
    <property type="match status" value="2"/>
</dbReference>
<dbReference type="GO" id="GO:0009228">
    <property type="term" value="P:thiamine biosynthetic process"/>
    <property type="evidence" value="ECO:0007669"/>
    <property type="project" value="UniProtKB-KW"/>
</dbReference>
<keyword evidence="7" id="KW-0663">Pyridoxal phosphate</keyword>
<evidence type="ECO:0000256" key="2">
    <source>
        <dbReference type="ARBA" id="ARBA00004948"/>
    </source>
</evidence>
<keyword evidence="5" id="KW-0808">Transferase</keyword>
<evidence type="ECO:0000256" key="3">
    <source>
        <dbReference type="ARBA" id="ARBA00009406"/>
    </source>
</evidence>
<sequence length="363" mass="37561">MTRKTNPHILARPVSRRSLLIRGAQGVSALAVAGGVGGVLAACSSSPDAPATTAGGSAKAAIQFCYLQNVQFAGSYFATTKGYYKAAGLDVTLLPGGPSLAPEPIVLSGKANVAIGHTAEVVSAINNGAKLTIIGACFQKNPTCILSLAGNPITKPTDMYGKKIGISDTNAPIWKSFVKANSLDESKVTVVTVGFDVTSLATREIDGIMGFAANEPTILKLKGLEPVTMMLGDFNYPLLEDLYMAKSSDLADPAKLKILVGLMKAESLGWADVEADPDGAAALAVGNFGKSLGLDPAQQKLDAAIQNTFLVDADTKAHGLFWMTEDKIAATIRSLALGGVTATPAMFSTTVLEQVYQGGNVPA</sequence>
<feature type="domain" description="SsuA/THI5-like" evidence="12">
    <location>
        <begin position="69"/>
        <end position="280"/>
    </location>
</feature>
<dbReference type="GO" id="GO:0016740">
    <property type="term" value="F:transferase activity"/>
    <property type="evidence" value="ECO:0007669"/>
    <property type="project" value="UniProtKB-KW"/>
</dbReference>
<reference evidence="13 14" key="1">
    <citation type="submission" date="2019-10" db="EMBL/GenBank/DDBJ databases">
        <title>Nocardia macrotermitis sp. nov. and Nocardia aurantia sp. nov., isolated from the gut of fungus growing-termite Macrotermes natalensis.</title>
        <authorList>
            <person name="Benndorf R."/>
            <person name="Schwitalla J."/>
            <person name="Martin K."/>
            <person name="De Beer W."/>
            <person name="Kaster A.-K."/>
            <person name="Vollmers J."/>
            <person name="Poulsen M."/>
            <person name="Beemelmanns C."/>
        </authorList>
    </citation>
    <scope>NUCLEOTIDE SEQUENCE [LARGE SCALE GENOMIC DNA]</scope>
    <source>
        <strain evidence="13 14">RB56</strain>
    </source>
</reference>
<dbReference type="InterPro" id="IPR006311">
    <property type="entry name" value="TAT_signal"/>
</dbReference>
<dbReference type="InterPro" id="IPR027939">
    <property type="entry name" value="NMT1/THI5"/>
</dbReference>
<evidence type="ECO:0000313" key="14">
    <source>
        <dbReference type="Proteomes" id="UP000431401"/>
    </source>
</evidence>
<evidence type="ECO:0000256" key="11">
    <source>
        <dbReference type="ARBA" id="ARBA00048179"/>
    </source>
</evidence>
<dbReference type="PANTHER" id="PTHR31528:SF1">
    <property type="entry name" value="4-AMINO-5-HYDROXYMETHYL-2-METHYLPYRIMIDINE PHOSPHATE SYNTHASE THI11-RELATED"/>
    <property type="match status" value="1"/>
</dbReference>
<accession>A0A7K0E1R8</accession>
<evidence type="ECO:0000313" key="13">
    <source>
        <dbReference type="EMBL" id="MQY31955.1"/>
    </source>
</evidence>
<dbReference type="SUPFAM" id="SSF53850">
    <property type="entry name" value="Periplasmic binding protein-like II"/>
    <property type="match status" value="1"/>
</dbReference>
<gene>
    <name evidence="13" type="ORF">NRB56_75670</name>
</gene>
<comment type="function">
    <text evidence="1">Responsible for the formation of the pyrimidine heterocycle in the thiamine biosynthesis pathway. Catalyzes the formation of hydroxymethylpyrimidine phosphate (HMP-P) from histidine and pyridoxal phosphate (PLP). The protein uses PLP and the active site histidine to form HMP-P, generating an inactive enzyme. The enzyme can only undergo a single turnover, which suggests it is a suicide enzyme.</text>
</comment>
<comment type="caution">
    <text evidence="13">The sequence shown here is derived from an EMBL/GenBank/DDBJ whole genome shotgun (WGS) entry which is preliminary data.</text>
</comment>
<dbReference type="OrthoDB" id="174578at2"/>
<evidence type="ECO:0000256" key="1">
    <source>
        <dbReference type="ARBA" id="ARBA00003469"/>
    </source>
</evidence>
<dbReference type="GO" id="GO:0046872">
    <property type="term" value="F:metal ion binding"/>
    <property type="evidence" value="ECO:0007669"/>
    <property type="project" value="UniProtKB-KW"/>
</dbReference>
<organism evidence="13 14">
    <name type="scientific">Nocardia aurantia</name>
    <dbReference type="NCBI Taxonomy" id="2585199"/>
    <lineage>
        <taxon>Bacteria</taxon>
        <taxon>Bacillati</taxon>
        <taxon>Actinomycetota</taxon>
        <taxon>Actinomycetes</taxon>
        <taxon>Mycobacteriales</taxon>
        <taxon>Nocardiaceae</taxon>
        <taxon>Nocardia</taxon>
    </lineage>
</organism>
<keyword evidence="9" id="KW-0408">Iron</keyword>
<dbReference type="AlphaFoldDB" id="A0A7K0E1R8"/>
<dbReference type="PROSITE" id="PS51318">
    <property type="entry name" value="TAT"/>
    <property type="match status" value="1"/>
</dbReference>
<protein>
    <recommendedName>
        <fullName evidence="10">Thiamine pyrimidine synthase</fullName>
    </recommendedName>
</protein>
<evidence type="ECO:0000256" key="9">
    <source>
        <dbReference type="ARBA" id="ARBA00023004"/>
    </source>
</evidence>
<evidence type="ECO:0000256" key="5">
    <source>
        <dbReference type="ARBA" id="ARBA00022679"/>
    </source>
</evidence>